<dbReference type="CDD" id="cd04496">
    <property type="entry name" value="SSB_OBF"/>
    <property type="match status" value="1"/>
</dbReference>
<comment type="function">
    <text evidence="2">Plays an important role in DNA replication, recombination and repair. Binds to ssDNA and to an array of partner proteins to recruit them to their sites of action during DNA metabolism.</text>
</comment>
<evidence type="ECO:0000313" key="5">
    <source>
        <dbReference type="EMBL" id="PAX16503.1"/>
    </source>
</evidence>
<comment type="caution">
    <text evidence="5">The sequence shown here is derived from an EMBL/GenBank/DDBJ whole genome shotgun (WGS) entry which is preliminary data.</text>
</comment>
<reference evidence="5 6" key="1">
    <citation type="submission" date="2017-08" db="EMBL/GenBank/DDBJ databases">
        <title>WGS of Clinical strains of the CDC Group NO-1 linked to zoonotic infections in humans.</title>
        <authorList>
            <person name="Bernier A.-M."/>
            <person name="Bernard K."/>
        </authorList>
    </citation>
    <scope>NUCLEOTIDE SEQUENCE [LARGE SCALE GENOMIC DNA]</scope>
    <source>
        <strain evidence="5 6">NML91-0035</strain>
    </source>
</reference>
<feature type="short sequence motif" description="Important for interaction with partner proteins" evidence="2">
    <location>
        <begin position="135"/>
        <end position="140"/>
    </location>
</feature>
<protein>
    <recommendedName>
        <fullName evidence="2 3">Single-stranded DNA-binding protein</fullName>
        <shortName evidence="2">SSB</shortName>
    </recommendedName>
</protein>
<dbReference type="GeneID" id="93874820"/>
<proteinExistence type="inferred from homology"/>
<evidence type="ECO:0000256" key="3">
    <source>
        <dbReference type="PIRNR" id="PIRNR002070"/>
    </source>
</evidence>
<dbReference type="EMBL" id="NTBI01000007">
    <property type="protein sequence ID" value="PAX16503.1"/>
    <property type="molecule type" value="Genomic_DNA"/>
</dbReference>
<feature type="compositionally biased region" description="Low complexity" evidence="4">
    <location>
        <begin position="110"/>
        <end position="130"/>
    </location>
</feature>
<dbReference type="GO" id="GO:0006260">
    <property type="term" value="P:DNA replication"/>
    <property type="evidence" value="ECO:0007669"/>
    <property type="project" value="UniProtKB-UniRule"/>
</dbReference>
<gene>
    <name evidence="5" type="ORF">CLI92_09240</name>
</gene>
<organism evidence="5 6">
    <name type="scientific">Vandammella animalimorsus</name>
    <dbReference type="NCBI Taxonomy" id="2029117"/>
    <lineage>
        <taxon>Bacteria</taxon>
        <taxon>Pseudomonadati</taxon>
        <taxon>Pseudomonadota</taxon>
        <taxon>Betaproteobacteria</taxon>
        <taxon>Burkholderiales</taxon>
        <taxon>Comamonadaceae</taxon>
        <taxon>Vandammella</taxon>
    </lineage>
</organism>
<evidence type="ECO:0000256" key="2">
    <source>
        <dbReference type="HAMAP-Rule" id="MF_00984"/>
    </source>
</evidence>
<dbReference type="AlphaFoldDB" id="A0A2A2T4T3"/>
<dbReference type="GO" id="GO:0009295">
    <property type="term" value="C:nucleoid"/>
    <property type="evidence" value="ECO:0007669"/>
    <property type="project" value="TreeGrafter"/>
</dbReference>
<dbReference type="HAMAP" id="MF_00984">
    <property type="entry name" value="SSB"/>
    <property type="match status" value="1"/>
</dbReference>
<dbReference type="Proteomes" id="UP000217780">
    <property type="component" value="Unassembled WGS sequence"/>
</dbReference>
<dbReference type="SUPFAM" id="SSF50249">
    <property type="entry name" value="Nucleic acid-binding proteins"/>
    <property type="match status" value="1"/>
</dbReference>
<dbReference type="PROSITE" id="PS50935">
    <property type="entry name" value="SSB"/>
    <property type="match status" value="1"/>
</dbReference>
<sequence>MSDLNQCTFIGRLGRDPETRTFPNGDQIASASIAVSETWKDKHTSERQERTQWIPLVFTGKLAEIAAQYLRKGSQVCVSGKWRTRTWKDQQSGQDRRTTEIRVENMQMLGGRQDGQQQHQSQPAATAQQQTDFEEDDIPF</sequence>
<keyword evidence="2" id="KW-0233">DNA recombination</keyword>
<dbReference type="GO" id="GO:0003697">
    <property type="term" value="F:single-stranded DNA binding"/>
    <property type="evidence" value="ECO:0007669"/>
    <property type="project" value="UniProtKB-UniRule"/>
</dbReference>
<dbReference type="InterPro" id="IPR011344">
    <property type="entry name" value="ssDNA-bd"/>
</dbReference>
<keyword evidence="2" id="KW-0235">DNA replication</keyword>
<keyword evidence="1 2" id="KW-0238">DNA-binding</keyword>
<dbReference type="NCBIfam" id="TIGR00621">
    <property type="entry name" value="ssb"/>
    <property type="match status" value="1"/>
</dbReference>
<evidence type="ECO:0000313" key="6">
    <source>
        <dbReference type="Proteomes" id="UP000217780"/>
    </source>
</evidence>
<dbReference type="Gene3D" id="2.40.50.140">
    <property type="entry name" value="Nucleic acid-binding proteins"/>
    <property type="match status" value="1"/>
</dbReference>
<dbReference type="InterPro" id="IPR012340">
    <property type="entry name" value="NA-bd_OB-fold"/>
</dbReference>
<evidence type="ECO:0000256" key="4">
    <source>
        <dbReference type="SAM" id="MobiDB-lite"/>
    </source>
</evidence>
<keyword evidence="2" id="KW-0234">DNA repair</keyword>
<dbReference type="GO" id="GO:0006281">
    <property type="term" value="P:DNA repair"/>
    <property type="evidence" value="ECO:0007669"/>
    <property type="project" value="UniProtKB-UniRule"/>
</dbReference>
<keyword evidence="2" id="KW-0227">DNA damage</keyword>
<comment type="subunit">
    <text evidence="2">Homotetramer.</text>
</comment>
<accession>A0A2A2T4T3</accession>
<dbReference type="InterPro" id="IPR000424">
    <property type="entry name" value="Primosome_PriB/ssb"/>
</dbReference>
<dbReference type="PIRSF" id="PIRSF002070">
    <property type="entry name" value="SSB"/>
    <property type="match status" value="1"/>
</dbReference>
<dbReference type="PANTHER" id="PTHR10302">
    <property type="entry name" value="SINGLE-STRANDED DNA-BINDING PROTEIN"/>
    <property type="match status" value="1"/>
</dbReference>
<dbReference type="GO" id="GO:0006310">
    <property type="term" value="P:DNA recombination"/>
    <property type="evidence" value="ECO:0007669"/>
    <property type="project" value="UniProtKB-UniRule"/>
</dbReference>
<feature type="region of interest" description="Disordered" evidence="4">
    <location>
        <begin position="107"/>
        <end position="140"/>
    </location>
</feature>
<dbReference type="RefSeq" id="WP_095542535.1">
    <property type="nucleotide sequence ID" value="NZ_NSJC01000009.1"/>
</dbReference>
<name>A0A2A2T4T3_9BURK</name>
<evidence type="ECO:0000256" key="1">
    <source>
        <dbReference type="ARBA" id="ARBA00023125"/>
    </source>
</evidence>
<dbReference type="Pfam" id="PF00436">
    <property type="entry name" value="SSB"/>
    <property type="match status" value="1"/>
</dbReference>
<comment type="caution">
    <text evidence="2">Lacks conserved residue(s) required for the propagation of feature annotation.</text>
</comment>
<dbReference type="PANTHER" id="PTHR10302:SF27">
    <property type="entry name" value="SINGLE-STRANDED DNA-BINDING PROTEIN"/>
    <property type="match status" value="1"/>
</dbReference>